<dbReference type="Proteomes" id="UP000183585">
    <property type="component" value="Unassembled WGS sequence"/>
</dbReference>
<reference evidence="2" key="1">
    <citation type="submission" date="2016-06" db="EMBL/GenBank/DDBJ databases">
        <authorList>
            <person name="Varghese N."/>
            <person name="Submissions Spin"/>
        </authorList>
    </citation>
    <scope>NUCLEOTIDE SEQUENCE [LARGE SCALE GENOMIC DNA]</scope>
    <source>
        <strain evidence="2">DSM 43168</strain>
    </source>
</reference>
<proteinExistence type="predicted"/>
<gene>
    <name evidence="1" type="ORF">GA0070563_101255</name>
</gene>
<protein>
    <submittedName>
        <fullName evidence="1">Uncharacterized protein</fullName>
    </submittedName>
</protein>
<dbReference type="AlphaFoldDB" id="A0A1C4U499"/>
<sequence length="55" mass="5918">MPVFWKKVFLWGGVAFLIYFVAFRPDGAAQVCRSVGGGLMAMAQGMGDFLTGLTT</sequence>
<evidence type="ECO:0000313" key="2">
    <source>
        <dbReference type="Proteomes" id="UP000183585"/>
    </source>
</evidence>
<organism evidence="1 2">
    <name type="scientific">Micromonospora carbonacea</name>
    <dbReference type="NCBI Taxonomy" id="47853"/>
    <lineage>
        <taxon>Bacteria</taxon>
        <taxon>Bacillati</taxon>
        <taxon>Actinomycetota</taxon>
        <taxon>Actinomycetes</taxon>
        <taxon>Micromonosporales</taxon>
        <taxon>Micromonosporaceae</taxon>
        <taxon>Micromonospora</taxon>
    </lineage>
</organism>
<dbReference type="EMBL" id="FMCT01000001">
    <property type="protein sequence ID" value="SCE66535.1"/>
    <property type="molecule type" value="Genomic_DNA"/>
</dbReference>
<accession>A0A1C4U499</accession>
<dbReference type="STRING" id="47853.TK50_17850"/>
<keyword evidence="2" id="KW-1185">Reference proteome</keyword>
<name>A0A1C4U499_9ACTN</name>
<evidence type="ECO:0000313" key="1">
    <source>
        <dbReference type="EMBL" id="SCE66535.1"/>
    </source>
</evidence>